<reference evidence="1 2" key="1">
    <citation type="journal article" date="2014" name="Genome Biol. Evol.">
        <title>The genome of the myxosporean Thelohanellus kitauei shows adaptations to nutrient acquisition within its fish host.</title>
        <authorList>
            <person name="Yang Y."/>
            <person name="Xiong J."/>
            <person name="Zhou Z."/>
            <person name="Huo F."/>
            <person name="Miao W."/>
            <person name="Ran C."/>
            <person name="Liu Y."/>
            <person name="Zhang J."/>
            <person name="Feng J."/>
            <person name="Wang M."/>
            <person name="Wang M."/>
            <person name="Wang L."/>
            <person name="Yao B."/>
        </authorList>
    </citation>
    <scope>NUCLEOTIDE SEQUENCE [LARGE SCALE GENOMIC DNA]</scope>
    <source>
        <strain evidence="1">Wuqing</strain>
    </source>
</reference>
<evidence type="ECO:0000313" key="2">
    <source>
        <dbReference type="Proteomes" id="UP000031668"/>
    </source>
</evidence>
<accession>A0A0C2JKN6</accession>
<name>A0A0C2JKN6_THEKT</name>
<proteinExistence type="predicted"/>
<dbReference type="AlphaFoldDB" id="A0A0C2JKN6"/>
<organism evidence="1 2">
    <name type="scientific">Thelohanellus kitauei</name>
    <name type="common">Myxosporean</name>
    <dbReference type="NCBI Taxonomy" id="669202"/>
    <lineage>
        <taxon>Eukaryota</taxon>
        <taxon>Metazoa</taxon>
        <taxon>Cnidaria</taxon>
        <taxon>Myxozoa</taxon>
        <taxon>Myxosporea</taxon>
        <taxon>Bivalvulida</taxon>
        <taxon>Platysporina</taxon>
        <taxon>Myxobolidae</taxon>
        <taxon>Thelohanellus</taxon>
    </lineage>
</organism>
<dbReference type="Proteomes" id="UP000031668">
    <property type="component" value="Unassembled WGS sequence"/>
</dbReference>
<protein>
    <submittedName>
        <fullName evidence="1">Uncharacterized protein</fullName>
    </submittedName>
</protein>
<dbReference type="EMBL" id="JWZT01002245">
    <property type="protein sequence ID" value="KII69968.1"/>
    <property type="molecule type" value="Genomic_DNA"/>
</dbReference>
<sequence>MMAPSKMLINEISQKTPELESKLCKRFEKVEPIQILNSMTELSALNSMVPKVTDRIKAFRAEIGFYDNRIAEIRKDIETGKMFLQKLTSFEDNITKNINGEKCRKPQQELKINIDVSELEQLKIEISKIKNKLQEFQDKHGISLERSGGNILISHRSEKSAFDIGLSVINDKIRTFPLTDNSNILPICEEMNATGEVSKFSSELLRISSDT</sequence>
<keyword evidence="2" id="KW-1185">Reference proteome</keyword>
<gene>
    <name evidence="1" type="ORF">RF11_13447</name>
</gene>
<comment type="caution">
    <text evidence="1">The sequence shown here is derived from an EMBL/GenBank/DDBJ whole genome shotgun (WGS) entry which is preliminary data.</text>
</comment>
<evidence type="ECO:0000313" key="1">
    <source>
        <dbReference type="EMBL" id="KII69968.1"/>
    </source>
</evidence>